<evidence type="ECO:0000256" key="3">
    <source>
        <dbReference type="ARBA" id="ARBA00022598"/>
    </source>
</evidence>
<keyword evidence="11" id="KW-1185">Reference proteome</keyword>
<dbReference type="NCBIfam" id="TIGR02433">
    <property type="entry name" value="lysidine_TilS_C"/>
    <property type="match status" value="1"/>
</dbReference>
<evidence type="ECO:0000313" key="11">
    <source>
        <dbReference type="Proteomes" id="UP000242205"/>
    </source>
</evidence>
<dbReference type="InterPro" id="IPR011063">
    <property type="entry name" value="TilS/TtcA_N"/>
</dbReference>
<evidence type="ECO:0000256" key="5">
    <source>
        <dbReference type="ARBA" id="ARBA00022741"/>
    </source>
</evidence>
<keyword evidence="6 8" id="KW-0067">ATP-binding</keyword>
<dbReference type="PANTHER" id="PTHR43033">
    <property type="entry name" value="TRNA(ILE)-LYSIDINE SYNTHASE-RELATED"/>
    <property type="match status" value="1"/>
</dbReference>
<protein>
    <recommendedName>
        <fullName evidence="8">tRNA(Ile)-lysidine synthase</fullName>
        <ecNumber evidence="8">6.3.4.19</ecNumber>
    </recommendedName>
    <alternativeName>
        <fullName evidence="8">tRNA(Ile)-2-lysyl-cytidine synthase</fullName>
    </alternativeName>
    <alternativeName>
        <fullName evidence="8">tRNA(Ile)-lysidine synthetase</fullName>
    </alternativeName>
</protein>
<comment type="subcellular location">
    <subcellularLocation>
        <location evidence="1 8">Cytoplasm</location>
    </subcellularLocation>
</comment>
<comment type="catalytic activity">
    <reaction evidence="7 8">
        <text>cytidine(34) in tRNA(Ile2) + L-lysine + ATP = lysidine(34) in tRNA(Ile2) + AMP + diphosphate + H(+)</text>
        <dbReference type="Rhea" id="RHEA:43744"/>
        <dbReference type="Rhea" id="RHEA-COMP:10625"/>
        <dbReference type="Rhea" id="RHEA-COMP:10670"/>
        <dbReference type="ChEBI" id="CHEBI:15378"/>
        <dbReference type="ChEBI" id="CHEBI:30616"/>
        <dbReference type="ChEBI" id="CHEBI:32551"/>
        <dbReference type="ChEBI" id="CHEBI:33019"/>
        <dbReference type="ChEBI" id="CHEBI:82748"/>
        <dbReference type="ChEBI" id="CHEBI:83665"/>
        <dbReference type="ChEBI" id="CHEBI:456215"/>
        <dbReference type="EC" id="6.3.4.19"/>
    </reaction>
</comment>
<evidence type="ECO:0000256" key="4">
    <source>
        <dbReference type="ARBA" id="ARBA00022694"/>
    </source>
</evidence>
<dbReference type="Pfam" id="PF11734">
    <property type="entry name" value="TilS_C"/>
    <property type="match status" value="1"/>
</dbReference>
<dbReference type="SUPFAM" id="SSF82829">
    <property type="entry name" value="MesJ substrate recognition domain-like"/>
    <property type="match status" value="1"/>
</dbReference>
<dbReference type="InterPro" id="IPR014729">
    <property type="entry name" value="Rossmann-like_a/b/a_fold"/>
</dbReference>
<dbReference type="SUPFAM" id="SSF56037">
    <property type="entry name" value="PheT/TilS domain"/>
    <property type="match status" value="1"/>
</dbReference>
<accession>A0A2I6S4B3</accession>
<evidence type="ECO:0000259" key="9">
    <source>
        <dbReference type="SMART" id="SM00977"/>
    </source>
</evidence>
<dbReference type="AlphaFoldDB" id="A0A2I6S4B3"/>
<keyword evidence="4 8" id="KW-0819">tRNA processing</keyword>
<proteinExistence type="inferred from homology"/>
<comment type="function">
    <text evidence="8">Ligates lysine onto the cytidine present at position 34 of the AUA codon-specific tRNA(Ile) that contains the anticodon CAU, in an ATP-dependent manner. Cytidine is converted to lysidine, thus changing the amino acid specificity of the tRNA from methionine to isoleucine.</text>
</comment>
<dbReference type="Pfam" id="PF09179">
    <property type="entry name" value="TilS"/>
    <property type="match status" value="1"/>
</dbReference>
<comment type="similarity">
    <text evidence="8">Belongs to the tRNA(Ile)-lysidine synthase family.</text>
</comment>
<dbReference type="GO" id="GO:0005524">
    <property type="term" value="F:ATP binding"/>
    <property type="evidence" value="ECO:0007669"/>
    <property type="project" value="UniProtKB-UniRule"/>
</dbReference>
<feature type="binding site" evidence="8">
    <location>
        <begin position="38"/>
        <end position="43"/>
    </location>
    <ligand>
        <name>ATP</name>
        <dbReference type="ChEBI" id="CHEBI:30616"/>
    </ligand>
</feature>
<dbReference type="Gene3D" id="1.20.59.20">
    <property type="match status" value="1"/>
</dbReference>
<reference evidence="10 11" key="1">
    <citation type="submission" date="2018-01" db="EMBL/GenBank/DDBJ databases">
        <authorList>
            <person name="Fu G.-Y."/>
        </authorList>
    </citation>
    <scope>NUCLEOTIDE SEQUENCE [LARGE SCALE GENOMIC DNA]</scope>
    <source>
        <strain evidence="10 11">SY39</strain>
    </source>
</reference>
<keyword evidence="2 8" id="KW-0963">Cytoplasm</keyword>
<dbReference type="NCBIfam" id="TIGR02432">
    <property type="entry name" value="lysidine_TilS_N"/>
    <property type="match status" value="1"/>
</dbReference>
<dbReference type="GO" id="GO:0005737">
    <property type="term" value="C:cytoplasm"/>
    <property type="evidence" value="ECO:0007669"/>
    <property type="project" value="UniProtKB-SubCell"/>
</dbReference>
<dbReference type="HAMAP" id="MF_01161">
    <property type="entry name" value="tRNA_Ile_lys_synt"/>
    <property type="match status" value="1"/>
</dbReference>
<dbReference type="InterPro" id="IPR012796">
    <property type="entry name" value="Lysidine-tRNA-synth_C"/>
</dbReference>
<sequence length="451" mass="49187">MAASRTRAQPDPILAGRVAAVLDAAGVGPGSRLCVALSGGVDSVVTLHQLAALRKERGFVLRAAHVDHGLQPAAGDWAAFCERLCAGLGVEIDVFPVTVRRDHPDGLEAAAREARHGALATLTVDWLVFGHHLDDQAETVLFRLLRGVGVRGAGAMAACEPGAPGRLRPLLEVRRGEILEYARAAALTWVEDHSNADRRHARNRLRHDVLPCVEAAFPQAAEMLARSALNFREADGLLDELAHQDARACGDGERFSLDALRALSAPRLRNLLRWRIRCTGAEAPARARLLEAVRQLRSTTTPSLHLPLGQVACCLHRGRVWIEAMPMRAHPRPVRWCGEEEIAWSDGRVLFERRRGEGLSAALLERGEVVVASRRGGLRMSDAPGRPRHSFKNLCQEAGVPPWWRDRLPVVYVDDEPVWIAGVGIAAAARCAPGERGVLPSWWRPGAPLRS</sequence>
<organism evidence="10 11">
    <name type="scientific">Pseudazoarcus pumilus</name>
    <dbReference type="NCBI Taxonomy" id="2067960"/>
    <lineage>
        <taxon>Bacteria</taxon>
        <taxon>Pseudomonadati</taxon>
        <taxon>Pseudomonadota</taxon>
        <taxon>Betaproteobacteria</taxon>
        <taxon>Rhodocyclales</taxon>
        <taxon>Zoogloeaceae</taxon>
        <taxon>Pseudazoarcus</taxon>
    </lineage>
</organism>
<dbReference type="Proteomes" id="UP000242205">
    <property type="component" value="Chromosome"/>
</dbReference>
<comment type="domain">
    <text evidence="8">The N-terminal region contains the highly conserved SGGXDS motif, predicted to be a P-loop motif involved in ATP binding.</text>
</comment>
<evidence type="ECO:0000256" key="6">
    <source>
        <dbReference type="ARBA" id="ARBA00022840"/>
    </source>
</evidence>
<dbReference type="Pfam" id="PF01171">
    <property type="entry name" value="ATP_bind_3"/>
    <property type="match status" value="1"/>
</dbReference>
<dbReference type="SMART" id="SM00977">
    <property type="entry name" value="TilS_C"/>
    <property type="match status" value="1"/>
</dbReference>
<dbReference type="EMBL" id="CP025682">
    <property type="protein sequence ID" value="AUN94077.1"/>
    <property type="molecule type" value="Genomic_DNA"/>
</dbReference>
<dbReference type="EC" id="6.3.4.19" evidence="8"/>
<keyword evidence="5 8" id="KW-0547">Nucleotide-binding</keyword>
<dbReference type="InterPro" id="IPR015262">
    <property type="entry name" value="tRNA_Ile_lys_synt_subst-bd"/>
</dbReference>
<dbReference type="KEGG" id="atw:C0099_03450"/>
<dbReference type="PANTHER" id="PTHR43033:SF1">
    <property type="entry name" value="TRNA(ILE)-LYSIDINE SYNTHASE-RELATED"/>
    <property type="match status" value="1"/>
</dbReference>
<name>A0A2I6S4B3_9RHOO</name>
<dbReference type="CDD" id="cd01992">
    <property type="entry name" value="TilS_N"/>
    <property type="match status" value="1"/>
</dbReference>
<dbReference type="GO" id="GO:0006400">
    <property type="term" value="P:tRNA modification"/>
    <property type="evidence" value="ECO:0007669"/>
    <property type="project" value="UniProtKB-UniRule"/>
</dbReference>
<evidence type="ECO:0000256" key="8">
    <source>
        <dbReference type="HAMAP-Rule" id="MF_01161"/>
    </source>
</evidence>
<dbReference type="GO" id="GO:0032267">
    <property type="term" value="F:tRNA(Ile)-lysidine synthase activity"/>
    <property type="evidence" value="ECO:0007669"/>
    <property type="project" value="UniProtKB-EC"/>
</dbReference>
<dbReference type="InterPro" id="IPR012795">
    <property type="entry name" value="tRNA_Ile_lys_synt_N"/>
</dbReference>
<evidence type="ECO:0000256" key="7">
    <source>
        <dbReference type="ARBA" id="ARBA00048539"/>
    </source>
</evidence>
<dbReference type="SUPFAM" id="SSF52402">
    <property type="entry name" value="Adenine nucleotide alpha hydrolases-like"/>
    <property type="match status" value="1"/>
</dbReference>
<evidence type="ECO:0000256" key="2">
    <source>
        <dbReference type="ARBA" id="ARBA00022490"/>
    </source>
</evidence>
<feature type="domain" description="Lysidine-tRNA(Ile) synthetase C-terminal" evidence="9">
    <location>
        <begin position="369"/>
        <end position="442"/>
    </location>
</feature>
<evidence type="ECO:0000313" key="10">
    <source>
        <dbReference type="EMBL" id="AUN94077.1"/>
    </source>
</evidence>
<evidence type="ECO:0000256" key="1">
    <source>
        <dbReference type="ARBA" id="ARBA00004496"/>
    </source>
</evidence>
<keyword evidence="3 8" id="KW-0436">Ligase</keyword>
<dbReference type="RefSeq" id="WP_102246149.1">
    <property type="nucleotide sequence ID" value="NZ_CP025682.1"/>
</dbReference>
<dbReference type="InterPro" id="IPR012094">
    <property type="entry name" value="tRNA_Ile_lys_synt"/>
</dbReference>
<dbReference type="OrthoDB" id="9807403at2"/>
<gene>
    <name evidence="8 10" type="primary">tilS</name>
    <name evidence="10" type="ORF">C0099_03450</name>
</gene>
<dbReference type="Gene3D" id="3.40.50.620">
    <property type="entry name" value="HUPs"/>
    <property type="match status" value="1"/>
</dbReference>